<dbReference type="STRING" id="479433.Caci_6753"/>
<dbReference type="InterPro" id="IPR011707">
    <property type="entry name" value="Cu-oxidase-like_N"/>
</dbReference>
<dbReference type="Pfam" id="PF07732">
    <property type="entry name" value="Cu-oxidase_3"/>
    <property type="match status" value="1"/>
</dbReference>
<organism evidence="5 6">
    <name type="scientific">Catenulispora acidiphila (strain DSM 44928 / JCM 14897 / NBRC 102108 / NRRL B-24433 / ID139908)</name>
    <dbReference type="NCBI Taxonomy" id="479433"/>
    <lineage>
        <taxon>Bacteria</taxon>
        <taxon>Bacillati</taxon>
        <taxon>Actinomycetota</taxon>
        <taxon>Actinomycetes</taxon>
        <taxon>Catenulisporales</taxon>
        <taxon>Catenulisporaceae</taxon>
        <taxon>Catenulispora</taxon>
    </lineage>
</organism>
<dbReference type="KEGG" id="cai:Caci_6753"/>
<keyword evidence="2" id="KW-0812">Transmembrane</keyword>
<dbReference type="HOGENOM" id="CLU_722982_0_0_11"/>
<proteinExistence type="predicted"/>
<evidence type="ECO:0000313" key="5">
    <source>
        <dbReference type="EMBL" id="ACU75598.1"/>
    </source>
</evidence>
<dbReference type="eggNOG" id="COG2132">
    <property type="taxonomic scope" value="Bacteria"/>
</dbReference>
<dbReference type="SUPFAM" id="SSF49503">
    <property type="entry name" value="Cupredoxins"/>
    <property type="match status" value="2"/>
</dbReference>
<dbReference type="GO" id="GO:0016491">
    <property type="term" value="F:oxidoreductase activity"/>
    <property type="evidence" value="ECO:0007669"/>
    <property type="project" value="TreeGrafter"/>
</dbReference>
<protein>
    <submittedName>
        <fullName evidence="5">Multicopper oxidase type 3</fullName>
    </submittedName>
</protein>
<sequence precursor="true">MAAAHRWRSPAPENGHHDTSLRSLIASRAVLVITVLAILSAATGAVALASSTGTLNASPAATDQDQRMGSGAPFQDPPEADMAAGSNGDLTVTLDAHDTQFDLAGKTVIGQSYNGSYVAPTIRFDPGAQVDVRLVNHLPVATDVHFHGLHLDPADHSGDEFVCVAPGGTSTYHLVIPANHPQGTYWYHSHAMGANCAASTGSGSGTENQVFAGLSGALIVGDDRTLLPAAYQHIIAHTFILKDFQTGAAATTVRLVNSQLRPVVTMAPNETQLWRLINAGADISYRLRMDGYAFTVVGEDGVPAADVTTVGTLILAPGKCYDVLVTANGTPGTAWLRSTSSANGPLGDPYPDATLAELDVGGRAVSRLPLLTGVSQDTKTEA</sequence>
<dbReference type="InterPro" id="IPR045087">
    <property type="entry name" value="Cu-oxidase_fam"/>
</dbReference>
<feature type="domain" description="Plastocyanin-like" evidence="4">
    <location>
        <begin position="105"/>
        <end position="208"/>
    </location>
</feature>
<dbReference type="PANTHER" id="PTHR11709:SF2">
    <property type="entry name" value="MULTICOPPER OXIDASE LPR1"/>
    <property type="match status" value="1"/>
</dbReference>
<dbReference type="InterPro" id="IPR001117">
    <property type="entry name" value="Cu-oxidase_2nd"/>
</dbReference>
<name>C7Q1P7_CATAD</name>
<dbReference type="PANTHER" id="PTHR11709">
    <property type="entry name" value="MULTI-COPPER OXIDASE"/>
    <property type="match status" value="1"/>
</dbReference>
<accession>C7Q1P7</accession>
<feature type="transmembrane region" description="Helical" evidence="2">
    <location>
        <begin position="29"/>
        <end position="49"/>
    </location>
</feature>
<dbReference type="Proteomes" id="UP000000851">
    <property type="component" value="Chromosome"/>
</dbReference>
<evidence type="ECO:0000259" key="3">
    <source>
        <dbReference type="Pfam" id="PF00394"/>
    </source>
</evidence>
<dbReference type="Pfam" id="PF00394">
    <property type="entry name" value="Cu-oxidase"/>
    <property type="match status" value="1"/>
</dbReference>
<keyword evidence="2" id="KW-0472">Membrane</keyword>
<dbReference type="Gene3D" id="2.60.40.420">
    <property type="entry name" value="Cupredoxins - blue copper proteins"/>
    <property type="match status" value="2"/>
</dbReference>
<evidence type="ECO:0000256" key="2">
    <source>
        <dbReference type="SAM" id="Phobius"/>
    </source>
</evidence>
<reference evidence="5 6" key="1">
    <citation type="journal article" date="2009" name="Stand. Genomic Sci.">
        <title>Complete genome sequence of Catenulispora acidiphila type strain (ID 139908).</title>
        <authorList>
            <person name="Copeland A."/>
            <person name="Lapidus A."/>
            <person name="Glavina Del Rio T."/>
            <person name="Nolan M."/>
            <person name="Lucas S."/>
            <person name="Chen F."/>
            <person name="Tice H."/>
            <person name="Cheng J.F."/>
            <person name="Bruce D."/>
            <person name="Goodwin L."/>
            <person name="Pitluck S."/>
            <person name="Mikhailova N."/>
            <person name="Pati A."/>
            <person name="Ivanova N."/>
            <person name="Mavromatis K."/>
            <person name="Chen A."/>
            <person name="Palaniappan K."/>
            <person name="Chain P."/>
            <person name="Land M."/>
            <person name="Hauser L."/>
            <person name="Chang Y.J."/>
            <person name="Jeffries C.D."/>
            <person name="Chertkov O."/>
            <person name="Brettin T."/>
            <person name="Detter J.C."/>
            <person name="Han C."/>
            <person name="Ali Z."/>
            <person name="Tindall B.J."/>
            <person name="Goker M."/>
            <person name="Bristow J."/>
            <person name="Eisen J.A."/>
            <person name="Markowitz V."/>
            <person name="Hugenholtz P."/>
            <person name="Kyrpides N.C."/>
            <person name="Klenk H.P."/>
        </authorList>
    </citation>
    <scope>NUCLEOTIDE SEQUENCE [LARGE SCALE GENOMIC DNA]</scope>
    <source>
        <strain evidence="6">DSM 44928 / JCM 14897 / NBRC 102108 / NRRL B-24433 / ID139908</strain>
    </source>
</reference>
<keyword evidence="6" id="KW-1185">Reference proteome</keyword>
<evidence type="ECO:0000313" key="6">
    <source>
        <dbReference type="Proteomes" id="UP000000851"/>
    </source>
</evidence>
<dbReference type="InParanoid" id="C7Q1P7"/>
<gene>
    <name evidence="5" type="ordered locus">Caci_6753</name>
</gene>
<dbReference type="GO" id="GO:0005507">
    <property type="term" value="F:copper ion binding"/>
    <property type="evidence" value="ECO:0007669"/>
    <property type="project" value="InterPro"/>
</dbReference>
<feature type="domain" description="Plastocyanin-like" evidence="3">
    <location>
        <begin position="258"/>
        <end position="340"/>
    </location>
</feature>
<dbReference type="AlphaFoldDB" id="C7Q1P7"/>
<dbReference type="InterPro" id="IPR008972">
    <property type="entry name" value="Cupredoxin"/>
</dbReference>
<dbReference type="EMBL" id="CP001700">
    <property type="protein sequence ID" value="ACU75598.1"/>
    <property type="molecule type" value="Genomic_DNA"/>
</dbReference>
<dbReference type="CDD" id="cd13853">
    <property type="entry name" value="CuRO_1_Tth-MCO_like"/>
    <property type="match status" value="1"/>
</dbReference>
<evidence type="ECO:0000259" key="4">
    <source>
        <dbReference type="Pfam" id="PF07732"/>
    </source>
</evidence>
<keyword evidence="2" id="KW-1133">Transmembrane helix</keyword>
<evidence type="ECO:0000256" key="1">
    <source>
        <dbReference type="SAM" id="MobiDB-lite"/>
    </source>
</evidence>
<feature type="region of interest" description="Disordered" evidence="1">
    <location>
        <begin position="58"/>
        <end position="89"/>
    </location>
</feature>